<evidence type="ECO:0008006" key="5">
    <source>
        <dbReference type="Google" id="ProtNLM"/>
    </source>
</evidence>
<dbReference type="AlphaFoldDB" id="A0A2G9UMC6"/>
<proteinExistence type="predicted"/>
<dbReference type="EMBL" id="KZ345948">
    <property type="protein sequence ID" value="PIO71439.1"/>
    <property type="molecule type" value="Genomic_DNA"/>
</dbReference>
<accession>A0A2G9UMC6</accession>
<evidence type="ECO:0000256" key="1">
    <source>
        <dbReference type="ARBA" id="ARBA00023002"/>
    </source>
</evidence>
<dbReference type="PANTHER" id="PTHR43157">
    <property type="entry name" value="PHOSPHATIDYLINOSITOL-GLYCAN BIOSYNTHESIS CLASS F PROTEIN-RELATED"/>
    <property type="match status" value="1"/>
</dbReference>
<name>A0A2G9UMC6_TELCI</name>
<protein>
    <recommendedName>
        <fullName evidence="5">Oxidoreductase, short chain dehydrogenase/reductase family protein</fullName>
    </recommendedName>
</protein>
<reference evidence="3 4" key="1">
    <citation type="submission" date="2015-09" db="EMBL/GenBank/DDBJ databases">
        <title>Draft genome of the parasitic nematode Teladorsagia circumcincta isolate WARC Sus (inbred).</title>
        <authorList>
            <person name="Mitreva M."/>
        </authorList>
    </citation>
    <scope>NUCLEOTIDE SEQUENCE [LARGE SCALE GENOMIC DNA]</scope>
    <source>
        <strain evidence="3 4">S</strain>
    </source>
</reference>
<sequence>MCIPQDTGIYYATIAAIVVTSLIYYSGYDRFRKYIRGTRFEESVRADDKIVAVTGANSGIGVLSNIFGVENDPKKEKKIKETTGQAITAELNRREVPRLDILICNAGVLRVPKFAKTVDGFERTWQCNYLEVEAHWMPNEFTDLLESKFEEMK</sequence>
<keyword evidence="2" id="KW-1133">Transmembrane helix</keyword>
<gene>
    <name evidence="3" type="ORF">TELCIR_06669</name>
</gene>
<keyword evidence="1" id="KW-0560">Oxidoreductase</keyword>
<dbReference type="InterPro" id="IPR036291">
    <property type="entry name" value="NAD(P)-bd_dom_sf"/>
</dbReference>
<dbReference type="Gene3D" id="3.40.50.720">
    <property type="entry name" value="NAD(P)-binding Rossmann-like Domain"/>
    <property type="match status" value="1"/>
</dbReference>
<evidence type="ECO:0000256" key="2">
    <source>
        <dbReference type="SAM" id="Phobius"/>
    </source>
</evidence>
<dbReference type="GO" id="GO:0016491">
    <property type="term" value="F:oxidoreductase activity"/>
    <property type="evidence" value="ECO:0007669"/>
    <property type="project" value="UniProtKB-KW"/>
</dbReference>
<keyword evidence="4" id="KW-1185">Reference proteome</keyword>
<dbReference type="PANTHER" id="PTHR43157:SF31">
    <property type="entry name" value="PHOSPHATIDYLINOSITOL-GLYCAN BIOSYNTHESIS CLASS F PROTEIN"/>
    <property type="match status" value="1"/>
</dbReference>
<organism evidence="3 4">
    <name type="scientific">Teladorsagia circumcincta</name>
    <name type="common">Brown stomach worm</name>
    <name type="synonym">Ostertagia circumcincta</name>
    <dbReference type="NCBI Taxonomy" id="45464"/>
    <lineage>
        <taxon>Eukaryota</taxon>
        <taxon>Metazoa</taxon>
        <taxon>Ecdysozoa</taxon>
        <taxon>Nematoda</taxon>
        <taxon>Chromadorea</taxon>
        <taxon>Rhabditida</taxon>
        <taxon>Rhabditina</taxon>
        <taxon>Rhabditomorpha</taxon>
        <taxon>Strongyloidea</taxon>
        <taxon>Trichostrongylidae</taxon>
        <taxon>Teladorsagia</taxon>
    </lineage>
</organism>
<evidence type="ECO:0000313" key="4">
    <source>
        <dbReference type="Proteomes" id="UP000230423"/>
    </source>
</evidence>
<dbReference type="SUPFAM" id="SSF51735">
    <property type="entry name" value="NAD(P)-binding Rossmann-fold domains"/>
    <property type="match status" value="1"/>
</dbReference>
<dbReference type="Proteomes" id="UP000230423">
    <property type="component" value="Unassembled WGS sequence"/>
</dbReference>
<keyword evidence="2" id="KW-0812">Transmembrane</keyword>
<feature type="transmembrane region" description="Helical" evidence="2">
    <location>
        <begin position="7"/>
        <end position="26"/>
    </location>
</feature>
<evidence type="ECO:0000313" key="3">
    <source>
        <dbReference type="EMBL" id="PIO71439.1"/>
    </source>
</evidence>
<dbReference type="OrthoDB" id="191139at2759"/>
<keyword evidence="2" id="KW-0472">Membrane</keyword>